<reference evidence="3" key="1">
    <citation type="journal article" date="2019" name="Int. J. Syst. Evol. Microbiol.">
        <title>The Global Catalogue of Microorganisms (GCM) 10K type strain sequencing project: providing services to taxonomists for standard genome sequencing and annotation.</title>
        <authorList>
            <consortium name="The Broad Institute Genomics Platform"/>
            <consortium name="The Broad Institute Genome Sequencing Center for Infectious Disease"/>
            <person name="Wu L."/>
            <person name="Ma J."/>
        </authorList>
    </citation>
    <scope>NUCLEOTIDE SEQUENCE [LARGE SCALE GENOMIC DNA]</scope>
    <source>
        <strain evidence="3">JCM 15614</strain>
    </source>
</reference>
<dbReference type="Pfam" id="PF13460">
    <property type="entry name" value="NAD_binding_10"/>
    <property type="match status" value="1"/>
</dbReference>
<dbReference type="PANTHER" id="PTHR15020:SF50">
    <property type="entry name" value="UPF0659 PROTEIN YMR090W"/>
    <property type="match status" value="1"/>
</dbReference>
<comment type="caution">
    <text evidence="2">The sequence shown here is derived from an EMBL/GenBank/DDBJ whole genome shotgun (WGS) entry which is preliminary data.</text>
</comment>
<gene>
    <name evidence="2" type="ORF">GCM10010531_02820</name>
</gene>
<dbReference type="RefSeq" id="WP_344686696.1">
    <property type="nucleotide sequence ID" value="NZ_BAAAVV010000001.1"/>
</dbReference>
<proteinExistence type="predicted"/>
<dbReference type="InterPro" id="IPR016040">
    <property type="entry name" value="NAD(P)-bd_dom"/>
</dbReference>
<dbReference type="EMBL" id="BAAAVV010000001">
    <property type="protein sequence ID" value="GAA3155078.1"/>
    <property type="molecule type" value="Genomic_DNA"/>
</dbReference>
<dbReference type="PANTHER" id="PTHR15020">
    <property type="entry name" value="FLAVIN REDUCTASE-RELATED"/>
    <property type="match status" value="1"/>
</dbReference>
<dbReference type="Proteomes" id="UP001499924">
    <property type="component" value="Unassembled WGS sequence"/>
</dbReference>
<organism evidence="2 3">
    <name type="scientific">Blastococcus jejuensis</name>
    <dbReference type="NCBI Taxonomy" id="351224"/>
    <lineage>
        <taxon>Bacteria</taxon>
        <taxon>Bacillati</taxon>
        <taxon>Actinomycetota</taxon>
        <taxon>Actinomycetes</taxon>
        <taxon>Geodermatophilales</taxon>
        <taxon>Geodermatophilaceae</taxon>
        <taxon>Blastococcus</taxon>
    </lineage>
</organism>
<feature type="domain" description="NAD(P)-binding" evidence="1">
    <location>
        <begin position="7"/>
        <end position="197"/>
    </location>
</feature>
<dbReference type="Gene3D" id="3.40.50.720">
    <property type="entry name" value="NAD(P)-binding Rossmann-like Domain"/>
    <property type="match status" value="1"/>
</dbReference>
<evidence type="ECO:0000313" key="3">
    <source>
        <dbReference type="Proteomes" id="UP001499924"/>
    </source>
</evidence>
<name>A0ABP6NUV5_9ACTN</name>
<evidence type="ECO:0000259" key="1">
    <source>
        <dbReference type="Pfam" id="PF13460"/>
    </source>
</evidence>
<evidence type="ECO:0000313" key="2">
    <source>
        <dbReference type="EMBL" id="GAA3155078.1"/>
    </source>
</evidence>
<sequence>MRVVIAGAHGRVARRLAGLLCARGDTVVGIVRTAEAEEELLAEGLETVVLDLEHATVDDLAAVVVDADAVVFAAGSGPGGGTHRYTADRAAAVLLSDAAEQAAVRGYLLMSSMGVEAVTDGRTPEGEDETVVDYLRAKLAAEDGVRNRPAVDMTVLRPGRLTESPGTGLVAVGRGLPPGEISRDDVARVMVALLDAPRPGEVLEVVSGSTPIAEALAGTG</sequence>
<protein>
    <submittedName>
        <fullName evidence="2">SDR family oxidoreductase</fullName>
    </submittedName>
</protein>
<keyword evidence="3" id="KW-1185">Reference proteome</keyword>
<dbReference type="SUPFAM" id="SSF51735">
    <property type="entry name" value="NAD(P)-binding Rossmann-fold domains"/>
    <property type="match status" value="1"/>
</dbReference>
<dbReference type="InterPro" id="IPR036291">
    <property type="entry name" value="NAD(P)-bd_dom_sf"/>
</dbReference>
<accession>A0ABP6NUV5</accession>